<accession>A0A285JM89</accession>
<feature type="transmembrane region" description="Helical" evidence="1">
    <location>
        <begin position="9"/>
        <end position="29"/>
    </location>
</feature>
<protein>
    <recommendedName>
        <fullName evidence="4">PH domain-containing protein</fullName>
    </recommendedName>
</protein>
<organism evidence="2 3">
    <name type="scientific">Paractinoplanes atraurantiacus</name>
    <dbReference type="NCBI Taxonomy" id="1036182"/>
    <lineage>
        <taxon>Bacteria</taxon>
        <taxon>Bacillati</taxon>
        <taxon>Actinomycetota</taxon>
        <taxon>Actinomycetes</taxon>
        <taxon>Micromonosporales</taxon>
        <taxon>Micromonosporaceae</taxon>
        <taxon>Paractinoplanes</taxon>
    </lineage>
</organism>
<proteinExistence type="predicted"/>
<sequence>MRTYRSRRFLLVFPLMLLATVAIPVAALFIDAGAWWAEALFLLIAIPVGWWYVAVRLVHRMDLTDDTLILRAALARYRIPLAELAEIGGPEHANTNRVVRRDGRVWSVLDGEGLVAFADEVGRVAPHVEVRVSGWRRRTES</sequence>
<keyword evidence="1" id="KW-1133">Transmembrane helix</keyword>
<dbReference type="RefSeq" id="WP_097326375.1">
    <property type="nucleotide sequence ID" value="NZ_OBDY01000022.1"/>
</dbReference>
<evidence type="ECO:0008006" key="4">
    <source>
        <dbReference type="Google" id="ProtNLM"/>
    </source>
</evidence>
<evidence type="ECO:0000256" key="1">
    <source>
        <dbReference type="SAM" id="Phobius"/>
    </source>
</evidence>
<keyword evidence="1" id="KW-0472">Membrane</keyword>
<reference evidence="2 3" key="1">
    <citation type="submission" date="2017-09" db="EMBL/GenBank/DDBJ databases">
        <authorList>
            <person name="Ehlers B."/>
            <person name="Leendertz F.H."/>
        </authorList>
    </citation>
    <scope>NUCLEOTIDE SEQUENCE [LARGE SCALE GENOMIC DNA]</scope>
    <source>
        <strain evidence="2 3">CGMCC 4.6857</strain>
    </source>
</reference>
<gene>
    <name evidence="2" type="ORF">SAMN05421748_122163</name>
</gene>
<dbReference type="AlphaFoldDB" id="A0A285JM89"/>
<dbReference type="EMBL" id="OBDY01000022">
    <property type="protein sequence ID" value="SNY61419.1"/>
    <property type="molecule type" value="Genomic_DNA"/>
</dbReference>
<evidence type="ECO:0000313" key="3">
    <source>
        <dbReference type="Proteomes" id="UP000219612"/>
    </source>
</evidence>
<dbReference type="Proteomes" id="UP000219612">
    <property type="component" value="Unassembled WGS sequence"/>
</dbReference>
<evidence type="ECO:0000313" key="2">
    <source>
        <dbReference type="EMBL" id="SNY61419.1"/>
    </source>
</evidence>
<feature type="transmembrane region" description="Helical" evidence="1">
    <location>
        <begin position="35"/>
        <end position="53"/>
    </location>
</feature>
<name>A0A285JM89_9ACTN</name>
<keyword evidence="1" id="KW-0812">Transmembrane</keyword>
<keyword evidence="3" id="KW-1185">Reference proteome</keyword>
<dbReference type="OrthoDB" id="3186094at2"/>